<reference evidence="3" key="1">
    <citation type="journal article" date="2013" name="Genome Announc.">
        <title>Complete Chromosome Sequence of Carnobacterium maltaromaticum LMA 28.</title>
        <authorList>
            <person name="Cailliez-Grimal C."/>
            <person name="Chaillou S."/>
            <person name="Anba-Mondoloni J."/>
            <person name="Loux V."/>
            <person name="Afzal M.I."/>
            <person name="Rahman A."/>
            <person name="Kergourlay G."/>
            <person name="Champomier-Verges M.C."/>
            <person name="Zagorec M."/>
            <person name="Dalgaard P."/>
            <person name="Leisner J.J."/>
            <person name="Prevost H."/>
            <person name="Revol-Junelles A.M."/>
            <person name="Borges F."/>
        </authorList>
    </citation>
    <scope>NUCLEOTIDE SEQUENCE</scope>
    <source>
        <strain evidence="3">LMA28</strain>
    </source>
</reference>
<sequence>MNIGKRGGFNEKKEKCIICHKDYSETDGLHLTTLSKELRELILSEHPDFSEEAFICMDDLMDYRLHYIKDMIKTDSENIESLNKNVLDSIKEGMPIAKNTNEDVTTNLTLGEKVADGIAKFGGSWGFIFLFLFVLVAWIIINSIALFTKPFDPYPFILLNLILSCLAAIQAPVIMMSQNRQEKRDRQQSDSDYQVNLKSEIEIRLLHEKMDHMLTEQWEHLVNIQNIQVDLLNELQERMEVLEKKV</sequence>
<dbReference type="PANTHER" id="PTHR41386">
    <property type="entry name" value="INTEGRAL MEMBRANE PROTEIN-RELATED"/>
    <property type="match status" value="1"/>
</dbReference>
<dbReference type="eggNOG" id="COG4420">
    <property type="taxonomic scope" value="Bacteria"/>
</dbReference>
<dbReference type="KEGG" id="cml:BN424_1751"/>
<name>K8E429_CARML</name>
<proteinExistence type="predicted"/>
<evidence type="ECO:0000313" key="2">
    <source>
        <dbReference type="EMBL" id="CCO11192.2"/>
    </source>
</evidence>
<keyword evidence="1" id="KW-0472">Membrane</keyword>
<dbReference type="Proteomes" id="UP000000212">
    <property type="component" value="Chromosome"/>
</dbReference>
<evidence type="ECO:0000313" key="3">
    <source>
        <dbReference type="Proteomes" id="UP000000212"/>
    </source>
</evidence>
<evidence type="ECO:0008006" key="4">
    <source>
        <dbReference type="Google" id="ProtNLM"/>
    </source>
</evidence>
<dbReference type="PANTHER" id="PTHR41386:SF1">
    <property type="entry name" value="MEMBRANE PROTEIN"/>
    <property type="match status" value="1"/>
</dbReference>
<protein>
    <recommendedName>
        <fullName evidence="4">DUF1003 domain-containing protein</fullName>
    </recommendedName>
</protein>
<dbReference type="OrthoDB" id="9795736at2"/>
<accession>K8E429</accession>
<dbReference type="STRING" id="1234679.BN424_1751"/>
<keyword evidence="1" id="KW-1133">Transmembrane helix</keyword>
<evidence type="ECO:0000256" key="1">
    <source>
        <dbReference type="SAM" id="Phobius"/>
    </source>
</evidence>
<dbReference type="HOGENOM" id="CLU_077948_1_0_9"/>
<dbReference type="RefSeq" id="WP_015076433.1">
    <property type="nucleotide sequence ID" value="NC_019425.2"/>
</dbReference>
<keyword evidence="1" id="KW-0812">Transmembrane</keyword>
<feature type="transmembrane region" description="Helical" evidence="1">
    <location>
        <begin position="127"/>
        <end position="148"/>
    </location>
</feature>
<keyword evidence="3" id="KW-1185">Reference proteome</keyword>
<dbReference type="Pfam" id="PF06210">
    <property type="entry name" value="DUF1003"/>
    <property type="match status" value="1"/>
</dbReference>
<dbReference type="AlphaFoldDB" id="K8E429"/>
<dbReference type="InterPro" id="IPR010406">
    <property type="entry name" value="DUF1003"/>
</dbReference>
<gene>
    <name evidence="2" type="ORF">BN424_1751</name>
</gene>
<dbReference type="EMBL" id="HE999757">
    <property type="protein sequence ID" value="CCO11192.2"/>
    <property type="molecule type" value="Genomic_DNA"/>
</dbReference>
<organism evidence="2 3">
    <name type="scientific">Carnobacterium maltaromaticum LMA28</name>
    <dbReference type="NCBI Taxonomy" id="1234679"/>
    <lineage>
        <taxon>Bacteria</taxon>
        <taxon>Bacillati</taxon>
        <taxon>Bacillota</taxon>
        <taxon>Bacilli</taxon>
        <taxon>Lactobacillales</taxon>
        <taxon>Carnobacteriaceae</taxon>
        <taxon>Carnobacterium</taxon>
    </lineage>
</organism>
<feature type="transmembrane region" description="Helical" evidence="1">
    <location>
        <begin position="154"/>
        <end position="176"/>
    </location>
</feature>